<protein>
    <submittedName>
        <fullName evidence="1">Uncharacterized protein</fullName>
    </submittedName>
</protein>
<keyword evidence="2" id="KW-1185">Reference proteome</keyword>
<accession>A0A7I9YL00</accession>
<proteinExistence type="predicted"/>
<sequence length="61" mass="6451">MRDSVGHPYQIAITGTVIDPSMTNPKRQTYSPLLSHLCILAQVEVVPIGSDATGSVASEVV</sequence>
<dbReference type="Proteomes" id="UP000465360">
    <property type="component" value="Unassembled WGS sequence"/>
</dbReference>
<gene>
    <name evidence="1" type="ORF">MBOU_13930</name>
</gene>
<evidence type="ECO:0000313" key="2">
    <source>
        <dbReference type="Proteomes" id="UP000465360"/>
    </source>
</evidence>
<comment type="caution">
    <text evidence="1">The sequence shown here is derived from an EMBL/GenBank/DDBJ whole genome shotgun (WGS) entry which is preliminary data.</text>
</comment>
<dbReference type="AlphaFoldDB" id="A0A7I9YL00"/>
<evidence type="ECO:0000313" key="1">
    <source>
        <dbReference type="EMBL" id="GFG89351.1"/>
    </source>
</evidence>
<reference evidence="1 2" key="1">
    <citation type="journal article" date="2019" name="Emerg. Microbes Infect.">
        <title>Comprehensive subspecies identification of 175 nontuberculous mycobacteria species based on 7547 genomic profiles.</title>
        <authorList>
            <person name="Matsumoto Y."/>
            <person name="Kinjo T."/>
            <person name="Motooka D."/>
            <person name="Nabeya D."/>
            <person name="Jung N."/>
            <person name="Uechi K."/>
            <person name="Horii T."/>
            <person name="Iida T."/>
            <person name="Fujita J."/>
            <person name="Nakamura S."/>
        </authorList>
    </citation>
    <scope>NUCLEOTIDE SEQUENCE [LARGE SCALE GENOMIC DNA]</scope>
    <source>
        <strain evidence="1 2">JCM 30725</strain>
    </source>
</reference>
<dbReference type="EMBL" id="BLKZ01000001">
    <property type="protein sequence ID" value="GFG89351.1"/>
    <property type="molecule type" value="Genomic_DNA"/>
</dbReference>
<organism evidence="1 2">
    <name type="scientific">Mycobacterium bourgelatii</name>
    <dbReference type="NCBI Taxonomy" id="1273442"/>
    <lineage>
        <taxon>Bacteria</taxon>
        <taxon>Bacillati</taxon>
        <taxon>Actinomycetota</taxon>
        <taxon>Actinomycetes</taxon>
        <taxon>Mycobacteriales</taxon>
        <taxon>Mycobacteriaceae</taxon>
        <taxon>Mycobacterium</taxon>
    </lineage>
</organism>
<name>A0A7I9YL00_MYCBU</name>